<feature type="region of interest" description="Disordered" evidence="1">
    <location>
        <begin position="1"/>
        <end position="64"/>
    </location>
</feature>
<feature type="compositionally biased region" description="Polar residues" evidence="1">
    <location>
        <begin position="17"/>
        <end position="26"/>
    </location>
</feature>
<evidence type="ECO:0000313" key="3">
    <source>
        <dbReference type="EMBL" id="KAG5614662.1"/>
    </source>
</evidence>
<gene>
    <name evidence="2" type="ORF">H5410_014482</name>
    <name evidence="3" type="ORF">H5410_014486</name>
</gene>
<evidence type="ECO:0000313" key="4">
    <source>
        <dbReference type="Proteomes" id="UP000824120"/>
    </source>
</evidence>
<sequence>MFFPEITSTLPFHLPQRSPQRSSIFQKSDAPGSSPWPPHVLLPSYSSENGSGPPKNGPSVGQPYQIDLKRSIFERFSSPS</sequence>
<evidence type="ECO:0000256" key="1">
    <source>
        <dbReference type="SAM" id="MobiDB-lite"/>
    </source>
</evidence>
<evidence type="ECO:0000313" key="2">
    <source>
        <dbReference type="EMBL" id="KAG5614658.1"/>
    </source>
</evidence>
<dbReference type="Proteomes" id="UP000824120">
    <property type="component" value="Chromosome 3"/>
</dbReference>
<reference evidence="3 4" key="1">
    <citation type="submission" date="2020-09" db="EMBL/GenBank/DDBJ databases">
        <title>De no assembly of potato wild relative species, Solanum commersonii.</title>
        <authorList>
            <person name="Cho K."/>
        </authorList>
    </citation>
    <scope>NUCLEOTIDE SEQUENCE [LARGE SCALE GENOMIC DNA]</scope>
    <source>
        <strain evidence="3">LZ3.2</strain>
        <tissue evidence="3">Leaf</tissue>
    </source>
</reference>
<protein>
    <submittedName>
        <fullName evidence="3">Uncharacterized protein</fullName>
    </submittedName>
</protein>
<organism evidence="3 4">
    <name type="scientific">Solanum commersonii</name>
    <name type="common">Commerson's wild potato</name>
    <name type="synonym">Commerson's nightshade</name>
    <dbReference type="NCBI Taxonomy" id="4109"/>
    <lineage>
        <taxon>Eukaryota</taxon>
        <taxon>Viridiplantae</taxon>
        <taxon>Streptophyta</taxon>
        <taxon>Embryophyta</taxon>
        <taxon>Tracheophyta</taxon>
        <taxon>Spermatophyta</taxon>
        <taxon>Magnoliopsida</taxon>
        <taxon>eudicotyledons</taxon>
        <taxon>Gunneridae</taxon>
        <taxon>Pentapetalae</taxon>
        <taxon>asterids</taxon>
        <taxon>lamiids</taxon>
        <taxon>Solanales</taxon>
        <taxon>Solanaceae</taxon>
        <taxon>Solanoideae</taxon>
        <taxon>Solaneae</taxon>
        <taxon>Solanum</taxon>
    </lineage>
</organism>
<proteinExistence type="predicted"/>
<dbReference type="AlphaFoldDB" id="A0A9J5ZR42"/>
<keyword evidence="4" id="KW-1185">Reference proteome</keyword>
<comment type="caution">
    <text evidence="3">The sequence shown here is derived from an EMBL/GenBank/DDBJ whole genome shotgun (WGS) entry which is preliminary data.</text>
</comment>
<dbReference type="EMBL" id="JACXVP010000003">
    <property type="protein sequence ID" value="KAG5614662.1"/>
    <property type="molecule type" value="Genomic_DNA"/>
</dbReference>
<name>A0A9J5ZR42_SOLCO</name>
<feature type="compositionally biased region" description="Polar residues" evidence="1">
    <location>
        <begin position="1"/>
        <end position="10"/>
    </location>
</feature>
<accession>A0A9J5ZR42</accession>
<dbReference type="EMBL" id="JACXVP010000003">
    <property type="protein sequence ID" value="KAG5614658.1"/>
    <property type="molecule type" value="Genomic_DNA"/>
</dbReference>